<dbReference type="InterPro" id="IPR001296">
    <property type="entry name" value="Glyco_trans_1"/>
</dbReference>
<dbReference type="Gene3D" id="3.40.50.2000">
    <property type="entry name" value="Glycogen Phosphorylase B"/>
    <property type="match status" value="1"/>
</dbReference>
<evidence type="ECO:0000259" key="2">
    <source>
        <dbReference type="Pfam" id="PF00534"/>
    </source>
</evidence>
<dbReference type="Pfam" id="PF00534">
    <property type="entry name" value="Glycos_transf_1"/>
    <property type="match status" value="1"/>
</dbReference>
<dbReference type="AlphaFoldDB" id="A0A7S4EZ33"/>
<accession>A0A7S4EZ33</accession>
<dbReference type="InterPro" id="IPR038013">
    <property type="entry name" value="ALG11"/>
</dbReference>
<evidence type="ECO:0000313" key="3">
    <source>
        <dbReference type="EMBL" id="CAE0761718.1"/>
    </source>
</evidence>
<dbReference type="EMBL" id="HBIZ01022674">
    <property type="protein sequence ID" value="CAE0761718.1"/>
    <property type="molecule type" value="Transcribed_RNA"/>
</dbReference>
<dbReference type="GO" id="GO:0006487">
    <property type="term" value="P:protein N-linked glycosylation"/>
    <property type="evidence" value="ECO:0007669"/>
    <property type="project" value="TreeGrafter"/>
</dbReference>
<gene>
    <name evidence="3" type="ORF">PCAR00345_LOCUS14330</name>
</gene>
<dbReference type="GO" id="GO:0004377">
    <property type="term" value="F:GDP-Man:Man(3)GlcNAc(2)-PP-Dol alpha-1,2-mannosyltransferase activity"/>
    <property type="evidence" value="ECO:0007669"/>
    <property type="project" value="InterPro"/>
</dbReference>
<evidence type="ECO:0000256" key="1">
    <source>
        <dbReference type="ARBA" id="ARBA00022676"/>
    </source>
</evidence>
<reference evidence="3" key="1">
    <citation type="submission" date="2021-01" db="EMBL/GenBank/DDBJ databases">
        <authorList>
            <person name="Corre E."/>
            <person name="Pelletier E."/>
            <person name="Niang G."/>
            <person name="Scheremetjew M."/>
            <person name="Finn R."/>
            <person name="Kale V."/>
            <person name="Holt S."/>
            <person name="Cochrane G."/>
            <person name="Meng A."/>
            <person name="Brown T."/>
            <person name="Cohen L."/>
        </authorList>
    </citation>
    <scope>NUCLEOTIDE SEQUENCE</scope>
    <source>
        <strain evidence="3">CCMP645</strain>
    </source>
</reference>
<protein>
    <recommendedName>
        <fullName evidence="2">Glycosyl transferase family 1 domain-containing protein</fullName>
    </recommendedName>
</protein>
<dbReference type="SUPFAM" id="SSF53756">
    <property type="entry name" value="UDP-Glycosyltransferase/glycogen phosphorylase"/>
    <property type="match status" value="1"/>
</dbReference>
<dbReference type="PANTHER" id="PTHR45919">
    <property type="entry name" value="GDP-MAN:MAN(3)GLCNAC(2)-PP-DOL ALPHA-1,2-MANNOSYLTRANSFERASE"/>
    <property type="match status" value="1"/>
</dbReference>
<name>A0A7S4EZ33_CHRCT</name>
<keyword evidence="1" id="KW-0328">Glycosyltransferase</keyword>
<feature type="domain" description="Glycosyl transferase family 1" evidence="2">
    <location>
        <begin position="2"/>
        <end position="87"/>
    </location>
</feature>
<dbReference type="PANTHER" id="PTHR45919:SF1">
    <property type="entry name" value="GDP-MAN:MAN(3)GLCNAC(2)-PP-DOL ALPHA-1,2-MANNOSYLTRANSFERASE"/>
    <property type="match status" value="1"/>
</dbReference>
<dbReference type="GO" id="GO:0005789">
    <property type="term" value="C:endoplasmic reticulum membrane"/>
    <property type="evidence" value="ECO:0007669"/>
    <property type="project" value="TreeGrafter"/>
</dbReference>
<organism evidence="3">
    <name type="scientific">Chrysotila carterae</name>
    <name type="common">Marine alga</name>
    <name type="synonym">Syracosphaera carterae</name>
    <dbReference type="NCBI Taxonomy" id="13221"/>
    <lineage>
        <taxon>Eukaryota</taxon>
        <taxon>Haptista</taxon>
        <taxon>Haptophyta</taxon>
        <taxon>Prymnesiophyceae</taxon>
        <taxon>Isochrysidales</taxon>
        <taxon>Isochrysidaceae</taxon>
        <taxon>Chrysotila</taxon>
    </lineage>
</organism>
<keyword evidence="1" id="KW-0808">Transferase</keyword>
<proteinExistence type="predicted"/>
<sequence>MELYGSAAVGLHTMWNEHFGIGVVEMMAAGVPSIAHASGGPALDIIDAGRTGMLATTADEYSEALAALLYAPDAAVTRQRIARQARESVRERFSQEQFAATFVANMRRVLLRCRFG</sequence>